<evidence type="ECO:0000256" key="8">
    <source>
        <dbReference type="ARBA" id="ARBA00022771"/>
    </source>
</evidence>
<evidence type="ECO:0000256" key="12">
    <source>
        <dbReference type="ARBA" id="ARBA00023015"/>
    </source>
</evidence>
<comment type="similarity">
    <text evidence="3">Belongs to the krueppel C2H2-type zinc-finger protein family.</text>
</comment>
<comment type="subcellular location">
    <subcellularLocation>
        <location evidence="2">Nucleus</location>
    </subcellularLocation>
</comment>
<evidence type="ECO:0000256" key="11">
    <source>
        <dbReference type="ARBA" id="ARBA00022990"/>
    </source>
</evidence>
<keyword evidence="13" id="KW-0238">DNA-binding</keyword>
<comment type="caution">
    <text evidence="19">The sequence shown here is derived from an EMBL/GenBank/DDBJ whole genome shotgun (WGS) entry which is preliminary data.</text>
</comment>
<dbReference type="PROSITE" id="PS50157">
    <property type="entry name" value="ZINC_FINGER_C2H2_2"/>
    <property type="match status" value="1"/>
</dbReference>
<name>A0A9N7V2P7_PLEPL</name>
<feature type="non-terminal residue" evidence="19">
    <location>
        <position position="206"/>
    </location>
</feature>
<keyword evidence="9" id="KW-0862">Zinc</keyword>
<dbReference type="EMBL" id="CADEAL010002972">
    <property type="protein sequence ID" value="CAB1442974.1"/>
    <property type="molecule type" value="Genomic_DNA"/>
</dbReference>
<dbReference type="SUPFAM" id="SSF57667">
    <property type="entry name" value="beta-beta-alpha zinc fingers"/>
    <property type="match status" value="1"/>
</dbReference>
<evidence type="ECO:0000259" key="18">
    <source>
        <dbReference type="PROSITE" id="PS50157"/>
    </source>
</evidence>
<dbReference type="InterPro" id="IPR045914">
    <property type="entry name" value="Zn532-like"/>
</dbReference>
<keyword evidence="5" id="KW-0597">Phosphoprotein</keyword>
<evidence type="ECO:0000256" key="9">
    <source>
        <dbReference type="ARBA" id="ARBA00022833"/>
    </source>
</evidence>
<dbReference type="Gene3D" id="3.30.160.60">
    <property type="entry name" value="Classic Zinc Finger"/>
    <property type="match status" value="1"/>
</dbReference>
<dbReference type="PANTHER" id="PTHR47222:SF3">
    <property type="entry name" value="ZINC FINGER PROTEIN 532"/>
    <property type="match status" value="1"/>
</dbReference>
<evidence type="ECO:0000256" key="5">
    <source>
        <dbReference type="ARBA" id="ARBA00022553"/>
    </source>
</evidence>
<dbReference type="PROSITE" id="PS00028">
    <property type="entry name" value="ZINC_FINGER_C2H2_1"/>
    <property type="match status" value="1"/>
</dbReference>
<sequence length="206" mass="22956">GGTDLDIPICRGSDSQLLKRLKVNIPKVHKCVVCGFTSEDIAAFHKHIPQHKSNGSSYKCQECGLCYTSNRSLSRHLFIVHRLKEPHGLARCNGRTRDDDENQRENKLDTTDENNDGKPNTKCKVCVKMFETEGNLTTLMRTHGMAFIKSKRMSAAEKDPEGAYQLSPQDSGPKHDSATSSLTSQPCWDMVANHQPSSTPSIRTIK</sequence>
<feature type="non-terminal residue" evidence="19">
    <location>
        <position position="1"/>
    </location>
</feature>
<dbReference type="GO" id="GO:0005634">
    <property type="term" value="C:nucleus"/>
    <property type="evidence" value="ECO:0007669"/>
    <property type="project" value="UniProtKB-SubCell"/>
</dbReference>
<feature type="compositionally biased region" description="Polar residues" evidence="17">
    <location>
        <begin position="194"/>
        <end position="206"/>
    </location>
</feature>
<evidence type="ECO:0000256" key="15">
    <source>
        <dbReference type="ARBA" id="ARBA00023242"/>
    </source>
</evidence>
<reference evidence="19" key="1">
    <citation type="submission" date="2020-03" db="EMBL/GenBank/DDBJ databases">
        <authorList>
            <person name="Weist P."/>
        </authorList>
    </citation>
    <scope>NUCLEOTIDE SEQUENCE</scope>
</reference>
<keyword evidence="4" id="KW-1017">Isopeptide bond</keyword>
<feature type="compositionally biased region" description="Basic and acidic residues" evidence="17">
    <location>
        <begin position="95"/>
        <end position="110"/>
    </location>
</feature>
<keyword evidence="7" id="KW-0677">Repeat</keyword>
<dbReference type="AlphaFoldDB" id="A0A9N7V2P7"/>
<evidence type="ECO:0000256" key="1">
    <source>
        <dbReference type="ARBA" id="ARBA00003767"/>
    </source>
</evidence>
<evidence type="ECO:0000256" key="10">
    <source>
        <dbReference type="ARBA" id="ARBA00022843"/>
    </source>
</evidence>
<keyword evidence="15" id="KW-0539">Nucleus</keyword>
<keyword evidence="8 16" id="KW-0863">Zinc-finger</keyword>
<keyword evidence="12" id="KW-0805">Transcription regulation</keyword>
<dbReference type="GO" id="GO:0008270">
    <property type="term" value="F:zinc ion binding"/>
    <property type="evidence" value="ECO:0007669"/>
    <property type="project" value="UniProtKB-KW"/>
</dbReference>
<feature type="region of interest" description="Disordered" evidence="17">
    <location>
        <begin position="90"/>
        <end position="116"/>
    </location>
</feature>
<dbReference type="FunFam" id="3.30.160.60:FF:001446">
    <property type="entry name" value="Zinc finger protein 532"/>
    <property type="match status" value="1"/>
</dbReference>
<keyword evidence="10" id="KW-0832">Ubl conjugation</keyword>
<evidence type="ECO:0000256" key="3">
    <source>
        <dbReference type="ARBA" id="ARBA00006991"/>
    </source>
</evidence>
<dbReference type="InterPro" id="IPR036236">
    <property type="entry name" value="Znf_C2H2_sf"/>
</dbReference>
<gene>
    <name evidence="19" type="ORF">PLEPLA_LOCUS30693</name>
</gene>
<evidence type="ECO:0000256" key="2">
    <source>
        <dbReference type="ARBA" id="ARBA00004123"/>
    </source>
</evidence>
<evidence type="ECO:0000313" key="19">
    <source>
        <dbReference type="EMBL" id="CAB1442974.1"/>
    </source>
</evidence>
<evidence type="ECO:0000256" key="17">
    <source>
        <dbReference type="SAM" id="MobiDB-lite"/>
    </source>
</evidence>
<protein>
    <recommendedName>
        <fullName evidence="18">C2H2-type domain-containing protein</fullName>
    </recommendedName>
</protein>
<evidence type="ECO:0000256" key="16">
    <source>
        <dbReference type="PROSITE-ProRule" id="PRU00042"/>
    </source>
</evidence>
<keyword evidence="11" id="KW-0007">Acetylation</keyword>
<dbReference type="InterPro" id="IPR041697">
    <property type="entry name" value="Znf-C2H2_11"/>
</dbReference>
<feature type="domain" description="C2H2-type" evidence="18">
    <location>
        <begin position="58"/>
        <end position="86"/>
    </location>
</feature>
<evidence type="ECO:0000313" key="20">
    <source>
        <dbReference type="Proteomes" id="UP001153269"/>
    </source>
</evidence>
<evidence type="ECO:0000256" key="4">
    <source>
        <dbReference type="ARBA" id="ARBA00022499"/>
    </source>
</evidence>
<evidence type="ECO:0000256" key="13">
    <source>
        <dbReference type="ARBA" id="ARBA00023125"/>
    </source>
</evidence>
<dbReference type="InterPro" id="IPR013087">
    <property type="entry name" value="Znf_C2H2_type"/>
</dbReference>
<dbReference type="PANTHER" id="PTHR47222">
    <property type="entry name" value="ZINC FINGER PROTEIN 532-RELATED"/>
    <property type="match status" value="1"/>
</dbReference>
<keyword evidence="6" id="KW-0479">Metal-binding</keyword>
<evidence type="ECO:0000256" key="14">
    <source>
        <dbReference type="ARBA" id="ARBA00023163"/>
    </source>
</evidence>
<comment type="function">
    <text evidence="1">May be involved in transcriptional regulation.</text>
</comment>
<dbReference type="GO" id="GO:0003677">
    <property type="term" value="F:DNA binding"/>
    <property type="evidence" value="ECO:0007669"/>
    <property type="project" value="UniProtKB-KW"/>
</dbReference>
<proteinExistence type="inferred from homology"/>
<organism evidence="19 20">
    <name type="scientific">Pleuronectes platessa</name>
    <name type="common">European plaice</name>
    <dbReference type="NCBI Taxonomy" id="8262"/>
    <lineage>
        <taxon>Eukaryota</taxon>
        <taxon>Metazoa</taxon>
        <taxon>Chordata</taxon>
        <taxon>Craniata</taxon>
        <taxon>Vertebrata</taxon>
        <taxon>Euteleostomi</taxon>
        <taxon>Actinopterygii</taxon>
        <taxon>Neopterygii</taxon>
        <taxon>Teleostei</taxon>
        <taxon>Neoteleostei</taxon>
        <taxon>Acanthomorphata</taxon>
        <taxon>Carangaria</taxon>
        <taxon>Pleuronectiformes</taxon>
        <taxon>Pleuronectoidei</taxon>
        <taxon>Pleuronectidae</taxon>
        <taxon>Pleuronectes</taxon>
    </lineage>
</organism>
<evidence type="ECO:0000256" key="6">
    <source>
        <dbReference type="ARBA" id="ARBA00022723"/>
    </source>
</evidence>
<dbReference type="Proteomes" id="UP001153269">
    <property type="component" value="Unassembled WGS sequence"/>
</dbReference>
<keyword evidence="14" id="KW-0804">Transcription</keyword>
<evidence type="ECO:0000256" key="7">
    <source>
        <dbReference type="ARBA" id="ARBA00022737"/>
    </source>
</evidence>
<keyword evidence="20" id="KW-1185">Reference proteome</keyword>
<dbReference type="SMART" id="SM00355">
    <property type="entry name" value="ZnF_C2H2"/>
    <property type="match status" value="3"/>
</dbReference>
<dbReference type="Pfam" id="PF16622">
    <property type="entry name" value="zf-C2H2_11"/>
    <property type="match status" value="1"/>
</dbReference>
<accession>A0A9N7V2P7</accession>
<feature type="region of interest" description="Disordered" evidence="17">
    <location>
        <begin position="152"/>
        <end position="206"/>
    </location>
</feature>